<gene>
    <name evidence="2" type="ORF">NDU88_001360</name>
</gene>
<evidence type="ECO:0000256" key="1">
    <source>
        <dbReference type="SAM" id="MobiDB-lite"/>
    </source>
</evidence>
<keyword evidence="3" id="KW-1185">Reference proteome</keyword>
<evidence type="ECO:0000313" key="3">
    <source>
        <dbReference type="Proteomes" id="UP001066276"/>
    </source>
</evidence>
<evidence type="ECO:0000313" key="2">
    <source>
        <dbReference type="EMBL" id="KAJ1148530.1"/>
    </source>
</evidence>
<feature type="compositionally biased region" description="Low complexity" evidence="1">
    <location>
        <begin position="15"/>
        <end position="28"/>
    </location>
</feature>
<comment type="caution">
    <text evidence="2">The sequence shown here is derived from an EMBL/GenBank/DDBJ whole genome shotgun (WGS) entry which is preliminary data.</text>
</comment>
<dbReference type="EMBL" id="JANPWB010000009">
    <property type="protein sequence ID" value="KAJ1148530.1"/>
    <property type="molecule type" value="Genomic_DNA"/>
</dbReference>
<dbReference type="Proteomes" id="UP001066276">
    <property type="component" value="Chromosome 5"/>
</dbReference>
<reference evidence="2" key="1">
    <citation type="journal article" date="2022" name="bioRxiv">
        <title>Sequencing and chromosome-scale assembly of the giantPleurodeles waltlgenome.</title>
        <authorList>
            <person name="Brown T."/>
            <person name="Elewa A."/>
            <person name="Iarovenko S."/>
            <person name="Subramanian E."/>
            <person name="Araus A.J."/>
            <person name="Petzold A."/>
            <person name="Susuki M."/>
            <person name="Suzuki K.-i.T."/>
            <person name="Hayashi T."/>
            <person name="Toyoda A."/>
            <person name="Oliveira C."/>
            <person name="Osipova E."/>
            <person name="Leigh N.D."/>
            <person name="Simon A."/>
            <person name="Yun M.H."/>
        </authorList>
    </citation>
    <scope>NUCLEOTIDE SEQUENCE</scope>
    <source>
        <strain evidence="2">20211129_DDA</strain>
        <tissue evidence="2">Liver</tissue>
    </source>
</reference>
<organism evidence="2 3">
    <name type="scientific">Pleurodeles waltl</name>
    <name type="common">Iberian ribbed newt</name>
    <dbReference type="NCBI Taxonomy" id="8319"/>
    <lineage>
        <taxon>Eukaryota</taxon>
        <taxon>Metazoa</taxon>
        <taxon>Chordata</taxon>
        <taxon>Craniata</taxon>
        <taxon>Vertebrata</taxon>
        <taxon>Euteleostomi</taxon>
        <taxon>Amphibia</taxon>
        <taxon>Batrachia</taxon>
        <taxon>Caudata</taxon>
        <taxon>Salamandroidea</taxon>
        <taxon>Salamandridae</taxon>
        <taxon>Pleurodelinae</taxon>
        <taxon>Pleurodeles</taxon>
    </lineage>
</organism>
<feature type="region of interest" description="Disordered" evidence="1">
    <location>
        <begin position="76"/>
        <end position="101"/>
    </location>
</feature>
<sequence length="114" mass="12417">MMGAWPRPAWRRQQTTGAPGPTTASTPPKHILKRSQGGNGSLTPRDLGTTNGSIKGGVIDPEGRLLLRLAAHSKWWPPAGVNDSQRKYEASPPEEHRQRGQLNGCAEVKIEGRF</sequence>
<feature type="region of interest" description="Disordered" evidence="1">
    <location>
        <begin position="1"/>
        <end position="58"/>
    </location>
</feature>
<name>A0AAV7R8U0_PLEWA</name>
<accession>A0AAV7R8U0</accession>
<proteinExistence type="predicted"/>
<dbReference type="AlphaFoldDB" id="A0AAV7R8U0"/>
<feature type="compositionally biased region" description="Basic and acidic residues" evidence="1">
    <location>
        <begin position="84"/>
        <end position="98"/>
    </location>
</feature>
<protein>
    <submittedName>
        <fullName evidence="2">Uncharacterized protein</fullName>
    </submittedName>
</protein>